<gene>
    <name evidence="2" type="ORF">A2989_05100</name>
</gene>
<sequence>MADRIANTKPSGLDTTTNPSWSNNPESTIQEYGGYYDCYYHGATEEQIFRVFKNSSLAEVWRRPKENNLEKRPEWTRDLQTKGAPNNKIKVWSETPLPTQIALNIVHDLVTQITHKPPIPQKVSL</sequence>
<feature type="compositionally biased region" description="Polar residues" evidence="1">
    <location>
        <begin position="8"/>
        <end position="25"/>
    </location>
</feature>
<dbReference type="STRING" id="1797259.A2989_05100"/>
<dbReference type="Proteomes" id="UP000177080">
    <property type="component" value="Unassembled WGS sequence"/>
</dbReference>
<evidence type="ECO:0000256" key="1">
    <source>
        <dbReference type="SAM" id="MobiDB-lite"/>
    </source>
</evidence>
<name>A0A1F4ZDF7_9BACT</name>
<accession>A0A1F4ZDF7</accession>
<feature type="region of interest" description="Disordered" evidence="1">
    <location>
        <begin position="1"/>
        <end position="25"/>
    </location>
</feature>
<organism evidence="2 3">
    <name type="scientific">Candidatus Amesbacteria bacterium RIFCSPLOWO2_01_FULL_48_25</name>
    <dbReference type="NCBI Taxonomy" id="1797259"/>
    <lineage>
        <taxon>Bacteria</taxon>
        <taxon>Candidatus Amesiibacteriota</taxon>
    </lineage>
</organism>
<evidence type="ECO:0000313" key="2">
    <source>
        <dbReference type="EMBL" id="OGD04380.1"/>
    </source>
</evidence>
<protein>
    <submittedName>
        <fullName evidence="2">Uncharacterized protein</fullName>
    </submittedName>
</protein>
<dbReference type="AlphaFoldDB" id="A0A1F4ZDF7"/>
<reference evidence="2 3" key="1">
    <citation type="journal article" date="2016" name="Nat. Commun.">
        <title>Thousands of microbial genomes shed light on interconnected biogeochemical processes in an aquifer system.</title>
        <authorList>
            <person name="Anantharaman K."/>
            <person name="Brown C.T."/>
            <person name="Hug L.A."/>
            <person name="Sharon I."/>
            <person name="Castelle C.J."/>
            <person name="Probst A.J."/>
            <person name="Thomas B.C."/>
            <person name="Singh A."/>
            <person name="Wilkins M.J."/>
            <person name="Karaoz U."/>
            <person name="Brodie E.L."/>
            <person name="Williams K.H."/>
            <person name="Hubbard S.S."/>
            <person name="Banfield J.F."/>
        </authorList>
    </citation>
    <scope>NUCLEOTIDE SEQUENCE [LARGE SCALE GENOMIC DNA]</scope>
</reference>
<comment type="caution">
    <text evidence="2">The sequence shown here is derived from an EMBL/GenBank/DDBJ whole genome shotgun (WGS) entry which is preliminary data.</text>
</comment>
<dbReference type="EMBL" id="MEXN01000001">
    <property type="protein sequence ID" value="OGD04380.1"/>
    <property type="molecule type" value="Genomic_DNA"/>
</dbReference>
<evidence type="ECO:0000313" key="3">
    <source>
        <dbReference type="Proteomes" id="UP000177080"/>
    </source>
</evidence>
<proteinExistence type="predicted"/>